<comment type="caution">
    <text evidence="1">The sequence shown here is derived from an EMBL/GenBank/DDBJ whole genome shotgun (WGS) entry which is preliminary data.</text>
</comment>
<dbReference type="Proteomes" id="UP001595908">
    <property type="component" value="Unassembled WGS sequence"/>
</dbReference>
<keyword evidence="2" id="KW-1185">Reference proteome</keyword>
<name>A0ABV9V664_STRAZ</name>
<gene>
    <name evidence="1" type="ORF">ACFPL4_10825</name>
</gene>
<dbReference type="Gene3D" id="3.40.50.2000">
    <property type="entry name" value="Glycogen Phosphorylase B"/>
    <property type="match status" value="1"/>
</dbReference>
<evidence type="ECO:0000313" key="2">
    <source>
        <dbReference type="Proteomes" id="UP001595908"/>
    </source>
</evidence>
<reference evidence="2" key="1">
    <citation type="journal article" date="2019" name="Int. J. Syst. Evol. Microbiol.">
        <title>The Global Catalogue of Microorganisms (GCM) 10K type strain sequencing project: providing services to taxonomists for standard genome sequencing and annotation.</title>
        <authorList>
            <consortium name="The Broad Institute Genomics Platform"/>
            <consortium name="The Broad Institute Genome Sequencing Center for Infectious Disease"/>
            <person name="Wu L."/>
            <person name="Ma J."/>
        </authorList>
    </citation>
    <scope>NUCLEOTIDE SEQUENCE [LARGE SCALE GENOMIC DNA]</scope>
    <source>
        <strain evidence="2">ICMP 257</strain>
    </source>
</reference>
<sequence>MHTLRLSDEHLIGLARWATDRMARVERPVLAERVLGVAGHRIQDPRARADVLTAAAEARLGLGHLPRHLTQAYAAELQCADEHHKAGHRKAAAASAAKALILAFHRVAHIDGLTSPLATDPAQFTGPLRRSRVLRALRAPRGRVTASAAPPADRPMRLLLVHSANDNFLPVVLDHYRNHPGVEVRVLDTAADPATAPLAKGLGRMIASGIGIRSAYAGQVEEALRPHLDWADVVFVDWCTAAAAFLTLVDPGTTRVVVRLHSFEVFSYWPHLVDFSRVDDLVFVSEHLRDLAVAALPRLREPDAPATHVLDNAVDLARSPLPKKPDARFTLGLVGLSQVAKDPRWALEVLRVLRRQDKRYRLRLIGDSMEPGVSPALDRYRTAFAAELAPLVASGAVHMTGHTDDIAAELTNVGVILSTSVRESWHLGLVEGAASGAVPVVRDWPFFADRPHGAHSLFPRDWVVSTPAEAAARILAVNESEESWLESGHEASEKAISTWGWGTVAPRFDSLLCARFAEIPAQRRVRTIAE</sequence>
<proteinExistence type="predicted"/>
<dbReference type="EMBL" id="JBHSJE010000002">
    <property type="protein sequence ID" value="MFC4978861.1"/>
    <property type="molecule type" value="Genomic_DNA"/>
</dbReference>
<organism evidence="1 2">
    <name type="scientific">Streptomyces atroolivaceus</name>
    <dbReference type="NCBI Taxonomy" id="66869"/>
    <lineage>
        <taxon>Bacteria</taxon>
        <taxon>Bacillati</taxon>
        <taxon>Actinomycetota</taxon>
        <taxon>Actinomycetes</taxon>
        <taxon>Kitasatosporales</taxon>
        <taxon>Streptomycetaceae</taxon>
        <taxon>Streptomyces</taxon>
    </lineage>
</organism>
<dbReference type="Pfam" id="PF13692">
    <property type="entry name" value="Glyco_trans_1_4"/>
    <property type="match status" value="1"/>
</dbReference>
<dbReference type="SUPFAM" id="SSF53756">
    <property type="entry name" value="UDP-Glycosyltransferase/glycogen phosphorylase"/>
    <property type="match status" value="1"/>
</dbReference>
<protein>
    <submittedName>
        <fullName evidence="1">Glycosyltransferase</fullName>
    </submittedName>
</protein>
<dbReference type="RefSeq" id="WP_051709274.1">
    <property type="nucleotide sequence ID" value="NZ_JBHSJE010000002.1"/>
</dbReference>
<accession>A0ABV9V664</accession>
<dbReference type="GeneID" id="31233106"/>
<evidence type="ECO:0000313" key="1">
    <source>
        <dbReference type="EMBL" id="MFC4978861.1"/>
    </source>
</evidence>